<keyword evidence="1" id="KW-0812">Transmembrane</keyword>
<dbReference type="RefSeq" id="WP_049953364.1">
    <property type="nucleotide sequence ID" value="NZ_CP007055.1"/>
</dbReference>
<dbReference type="KEGG" id="hlr:HALLA_16335"/>
<evidence type="ECO:0000313" key="2">
    <source>
        <dbReference type="EMBL" id="AHG01096.1"/>
    </source>
</evidence>
<dbReference type="EMBL" id="CP007055">
    <property type="protein sequence ID" value="AHG01096.1"/>
    <property type="molecule type" value="Genomic_DNA"/>
</dbReference>
<gene>
    <name evidence="2" type="ORF">HALLA_16335</name>
</gene>
<evidence type="ECO:0000313" key="3">
    <source>
        <dbReference type="Proteomes" id="UP000019024"/>
    </source>
</evidence>
<dbReference type="Proteomes" id="UP000019024">
    <property type="component" value="Chromosome"/>
</dbReference>
<dbReference type="GeneID" id="25145980"/>
<keyword evidence="3" id="KW-1185">Reference proteome</keyword>
<organism evidence="2 3">
    <name type="scientific">Halostagnicola larsenii XH-48</name>
    <dbReference type="NCBI Taxonomy" id="797299"/>
    <lineage>
        <taxon>Archaea</taxon>
        <taxon>Methanobacteriati</taxon>
        <taxon>Methanobacteriota</taxon>
        <taxon>Stenosarchaea group</taxon>
        <taxon>Halobacteria</taxon>
        <taxon>Halobacteriales</taxon>
        <taxon>Natrialbaceae</taxon>
        <taxon>Halostagnicola</taxon>
    </lineage>
</organism>
<feature type="transmembrane region" description="Helical" evidence="1">
    <location>
        <begin position="12"/>
        <end position="30"/>
    </location>
</feature>
<protein>
    <submittedName>
        <fullName evidence="2">Uncharacterized protein</fullName>
    </submittedName>
</protein>
<sequence length="79" mass="8332">MNKILTRRLGPFLALFALVVLLSALVVGLISDGSFLESLELIVIVIAGLVGFLGVVAVILLTGVVFAFLIARAISFLHP</sequence>
<accession>W0JQT7</accession>
<reference evidence="2 3" key="1">
    <citation type="submission" date="2014-01" db="EMBL/GenBank/DDBJ databases">
        <authorList>
            <consortium name="DOE Joint Genome Institute"/>
            <person name="Anderson I."/>
            <person name="Huntemann M."/>
            <person name="Han J."/>
            <person name="Chen A."/>
            <person name="Kyrpides N."/>
            <person name="Mavromatis K."/>
            <person name="Markowitz V."/>
            <person name="Palaniappan K."/>
            <person name="Ivanova N."/>
            <person name="Schaumberg A."/>
            <person name="Pati A."/>
            <person name="Liolios K."/>
            <person name="Nordberg H.P."/>
            <person name="Cantor M.N."/>
            <person name="Hua S.X."/>
            <person name="Woyke T."/>
        </authorList>
    </citation>
    <scope>NUCLEOTIDE SEQUENCE [LARGE SCALE GENOMIC DNA]</scope>
    <source>
        <strain evidence="2 3">XH-48</strain>
    </source>
</reference>
<dbReference type="HOGENOM" id="CLU_2597578_0_0_2"/>
<evidence type="ECO:0000256" key="1">
    <source>
        <dbReference type="SAM" id="Phobius"/>
    </source>
</evidence>
<proteinExistence type="predicted"/>
<keyword evidence="1" id="KW-1133">Transmembrane helix</keyword>
<feature type="transmembrane region" description="Helical" evidence="1">
    <location>
        <begin position="42"/>
        <end position="71"/>
    </location>
</feature>
<keyword evidence="1" id="KW-0472">Membrane</keyword>
<dbReference type="STRING" id="797299.HALLA_16335"/>
<name>W0JQT7_9EURY</name>
<dbReference type="AlphaFoldDB" id="W0JQT7"/>